<keyword evidence="7" id="KW-0547">Nucleotide-binding</keyword>
<evidence type="ECO:0000256" key="14">
    <source>
        <dbReference type="SAM" id="SignalP"/>
    </source>
</evidence>
<evidence type="ECO:0000256" key="3">
    <source>
        <dbReference type="ARBA" id="ARBA00012438"/>
    </source>
</evidence>
<dbReference type="Pfam" id="PF02518">
    <property type="entry name" value="HATPase_c"/>
    <property type="match status" value="1"/>
</dbReference>
<evidence type="ECO:0000259" key="15">
    <source>
        <dbReference type="PROSITE" id="PS50109"/>
    </source>
</evidence>
<evidence type="ECO:0000256" key="9">
    <source>
        <dbReference type="ARBA" id="ARBA00022840"/>
    </source>
</evidence>
<evidence type="ECO:0000256" key="13">
    <source>
        <dbReference type="SAM" id="Phobius"/>
    </source>
</evidence>
<evidence type="ECO:0000313" key="17">
    <source>
        <dbReference type="EMBL" id="MBL0426405.1"/>
    </source>
</evidence>
<comment type="catalytic activity">
    <reaction evidence="1">
        <text>ATP + protein L-histidine = ADP + protein N-phospho-L-histidine.</text>
        <dbReference type="EC" id="2.7.13.3"/>
    </reaction>
</comment>
<dbReference type="InterPro" id="IPR050428">
    <property type="entry name" value="TCS_sensor_his_kinase"/>
</dbReference>
<dbReference type="InterPro" id="IPR004358">
    <property type="entry name" value="Sig_transdc_His_kin-like_C"/>
</dbReference>
<gene>
    <name evidence="17" type="ORF">JI746_14930</name>
</gene>
<evidence type="ECO:0000259" key="16">
    <source>
        <dbReference type="PROSITE" id="PS50885"/>
    </source>
</evidence>
<name>A0ABS1JS62_9BURK</name>
<evidence type="ECO:0000256" key="8">
    <source>
        <dbReference type="ARBA" id="ARBA00022777"/>
    </source>
</evidence>
<dbReference type="SMART" id="SM00387">
    <property type="entry name" value="HATPase_c"/>
    <property type="match status" value="1"/>
</dbReference>
<dbReference type="SMART" id="SM00388">
    <property type="entry name" value="HisKA"/>
    <property type="match status" value="1"/>
</dbReference>
<dbReference type="EMBL" id="JAEQND010000008">
    <property type="protein sequence ID" value="MBL0426405.1"/>
    <property type="molecule type" value="Genomic_DNA"/>
</dbReference>
<keyword evidence="18" id="KW-1185">Reference proteome</keyword>
<dbReference type="Gene3D" id="1.10.287.130">
    <property type="match status" value="1"/>
</dbReference>
<dbReference type="PANTHER" id="PTHR45436">
    <property type="entry name" value="SENSOR HISTIDINE KINASE YKOH"/>
    <property type="match status" value="1"/>
</dbReference>
<dbReference type="InterPro" id="IPR013727">
    <property type="entry name" value="2CSK_N"/>
</dbReference>
<dbReference type="PRINTS" id="PR00344">
    <property type="entry name" value="BCTRLSENSOR"/>
</dbReference>
<comment type="caution">
    <text evidence="17">The sequence shown here is derived from an EMBL/GenBank/DDBJ whole genome shotgun (WGS) entry which is preliminary data.</text>
</comment>
<organism evidence="17 18">
    <name type="scientific">Ramlibacter alkalitolerans</name>
    <dbReference type="NCBI Taxonomy" id="2039631"/>
    <lineage>
        <taxon>Bacteria</taxon>
        <taxon>Pseudomonadati</taxon>
        <taxon>Pseudomonadota</taxon>
        <taxon>Betaproteobacteria</taxon>
        <taxon>Burkholderiales</taxon>
        <taxon>Comamonadaceae</taxon>
        <taxon>Ramlibacter</taxon>
    </lineage>
</organism>
<feature type="transmembrane region" description="Helical" evidence="13">
    <location>
        <begin position="157"/>
        <end position="175"/>
    </location>
</feature>
<evidence type="ECO:0000256" key="6">
    <source>
        <dbReference type="ARBA" id="ARBA00022692"/>
    </source>
</evidence>
<evidence type="ECO:0000313" key="18">
    <source>
        <dbReference type="Proteomes" id="UP000622707"/>
    </source>
</evidence>
<dbReference type="SUPFAM" id="SSF55874">
    <property type="entry name" value="ATPase domain of HSP90 chaperone/DNA topoisomerase II/histidine kinase"/>
    <property type="match status" value="1"/>
</dbReference>
<dbReference type="EC" id="2.7.13.3" evidence="3"/>
<keyword evidence="6 13" id="KW-0812">Transmembrane</keyword>
<dbReference type="InterPro" id="IPR036890">
    <property type="entry name" value="HATPase_C_sf"/>
</dbReference>
<keyword evidence="11" id="KW-0902">Two-component regulatory system</keyword>
<dbReference type="Pfam" id="PF08521">
    <property type="entry name" value="2CSK_N"/>
    <property type="match status" value="1"/>
</dbReference>
<evidence type="ECO:0000256" key="4">
    <source>
        <dbReference type="ARBA" id="ARBA00022553"/>
    </source>
</evidence>
<keyword evidence="9" id="KW-0067">ATP-binding</keyword>
<dbReference type="InterPro" id="IPR003661">
    <property type="entry name" value="HisK_dim/P_dom"/>
</dbReference>
<evidence type="ECO:0000256" key="7">
    <source>
        <dbReference type="ARBA" id="ARBA00022741"/>
    </source>
</evidence>
<keyword evidence="10 13" id="KW-1133">Transmembrane helix</keyword>
<dbReference type="InterPro" id="IPR005467">
    <property type="entry name" value="His_kinase_dom"/>
</dbReference>
<feature type="signal peptide" evidence="14">
    <location>
        <begin position="1"/>
        <end position="28"/>
    </location>
</feature>
<keyword evidence="12 13" id="KW-0472">Membrane</keyword>
<evidence type="ECO:0000256" key="11">
    <source>
        <dbReference type="ARBA" id="ARBA00023012"/>
    </source>
</evidence>
<dbReference type="PROSITE" id="PS50885">
    <property type="entry name" value="HAMP"/>
    <property type="match status" value="1"/>
</dbReference>
<accession>A0ABS1JS62</accession>
<dbReference type="PANTHER" id="PTHR45436:SF14">
    <property type="entry name" value="SENSOR PROTEIN QSEC"/>
    <property type="match status" value="1"/>
</dbReference>
<reference evidence="17 18" key="1">
    <citation type="journal article" date="2017" name="Int. J. Syst. Evol. Microbiol.">
        <title>Ramlibacter alkalitolerans sp. nov., alkali-tolerant bacterium isolated from soil of ginseng.</title>
        <authorList>
            <person name="Lee D.H."/>
            <person name="Cha C.J."/>
        </authorList>
    </citation>
    <scope>NUCLEOTIDE SEQUENCE [LARGE SCALE GENOMIC DNA]</scope>
    <source>
        <strain evidence="17 18">KACC 19305</strain>
    </source>
</reference>
<dbReference type="InterPro" id="IPR003594">
    <property type="entry name" value="HATPase_dom"/>
</dbReference>
<dbReference type="InterPro" id="IPR003660">
    <property type="entry name" value="HAMP_dom"/>
</dbReference>
<sequence>MLRPTSLRGRLLLMVLGASLAVWLAAAAATWVDARHELDELLDGHLAQAAALLAARQVRKFKDDEHVDAPSLHRYGPRVTFQVFHEGKLALRSPSAPDEPLVGDGEAPVSGFHTVAIGDEDWRVFATRGAKNDVQVFVAEQVASRDAILYAVLRSTLWPMLLAVPVLLLAGWWAVARGVRPLRTVGAALAHRPAEDLRPVHAPDAPDEMRPLLDALNGLFGRIAQLLERERRFTGDAAHELRTPIAAIRAQAQVALGASAEPQRRQALERTLAGCDRASRVLEQLLMLSGLEAEAPRSREPVDLSAIAQAAVADLALAGIARQQNVSLAAGAGAIVDGNEALLAALCRNLVDNAIRYSPPGARIEVRVRRNADGVLLAVEDSGRGMSDEDLQRLGQRFFRAEGSEAPGSGLGWSIVQRIAAAHGATVQARRSPRLGGLCVEVSFPGAPQPAMRK</sequence>
<keyword evidence="5" id="KW-0808">Transferase</keyword>
<dbReference type="Gene3D" id="1.20.5.1040">
    <property type="entry name" value="Sensor protein qsec"/>
    <property type="match status" value="1"/>
</dbReference>
<feature type="domain" description="Histidine kinase" evidence="15">
    <location>
        <begin position="236"/>
        <end position="448"/>
    </location>
</feature>
<dbReference type="CDD" id="cd00082">
    <property type="entry name" value="HisKA"/>
    <property type="match status" value="1"/>
</dbReference>
<dbReference type="GO" id="GO:0016301">
    <property type="term" value="F:kinase activity"/>
    <property type="evidence" value="ECO:0007669"/>
    <property type="project" value="UniProtKB-KW"/>
</dbReference>
<dbReference type="Gene3D" id="3.30.565.10">
    <property type="entry name" value="Histidine kinase-like ATPase, C-terminal domain"/>
    <property type="match status" value="1"/>
</dbReference>
<dbReference type="InterPro" id="IPR036097">
    <property type="entry name" value="HisK_dim/P_sf"/>
</dbReference>
<feature type="domain" description="HAMP" evidence="16">
    <location>
        <begin position="176"/>
        <end position="228"/>
    </location>
</feature>
<evidence type="ECO:0000256" key="1">
    <source>
        <dbReference type="ARBA" id="ARBA00000085"/>
    </source>
</evidence>
<dbReference type="SUPFAM" id="SSF47384">
    <property type="entry name" value="Homodimeric domain of signal transducing histidine kinase"/>
    <property type="match status" value="1"/>
</dbReference>
<evidence type="ECO:0000256" key="5">
    <source>
        <dbReference type="ARBA" id="ARBA00022679"/>
    </source>
</evidence>
<keyword evidence="8 17" id="KW-0418">Kinase</keyword>
<evidence type="ECO:0000256" key="12">
    <source>
        <dbReference type="ARBA" id="ARBA00023136"/>
    </source>
</evidence>
<dbReference type="PROSITE" id="PS50109">
    <property type="entry name" value="HIS_KIN"/>
    <property type="match status" value="1"/>
</dbReference>
<protein>
    <recommendedName>
        <fullName evidence="3">histidine kinase</fullName>
        <ecNumber evidence="3">2.7.13.3</ecNumber>
    </recommendedName>
</protein>
<proteinExistence type="predicted"/>
<keyword evidence="4" id="KW-0597">Phosphoprotein</keyword>
<evidence type="ECO:0000256" key="10">
    <source>
        <dbReference type="ARBA" id="ARBA00022989"/>
    </source>
</evidence>
<dbReference type="Proteomes" id="UP000622707">
    <property type="component" value="Unassembled WGS sequence"/>
</dbReference>
<comment type="subcellular location">
    <subcellularLocation>
        <location evidence="2">Membrane</location>
        <topology evidence="2">Multi-pass membrane protein</topology>
    </subcellularLocation>
</comment>
<feature type="chain" id="PRO_5047131889" description="histidine kinase" evidence="14">
    <location>
        <begin position="29"/>
        <end position="454"/>
    </location>
</feature>
<dbReference type="Pfam" id="PF00512">
    <property type="entry name" value="HisKA"/>
    <property type="match status" value="1"/>
</dbReference>
<evidence type="ECO:0000256" key="2">
    <source>
        <dbReference type="ARBA" id="ARBA00004141"/>
    </source>
</evidence>
<dbReference type="RefSeq" id="WP_201690533.1">
    <property type="nucleotide sequence ID" value="NZ_JAEQND010000008.1"/>
</dbReference>
<keyword evidence="14" id="KW-0732">Signal</keyword>